<sequence>MFSSSGSTMSVRKMAKPTRASGRWWCREEEAATGKLTTSSVLMTSHISQLETSLRPVRRGRRGSRYMCHWWPASPTRGTNTISGGQHRQLVSSPSRARMMN</sequence>
<proteinExistence type="predicted"/>
<feature type="compositionally biased region" description="Polar residues" evidence="1">
    <location>
        <begin position="1"/>
        <end position="10"/>
    </location>
</feature>
<dbReference type="EnsemblPlants" id="OMERI06G10610.1">
    <property type="protein sequence ID" value="OMERI06G10610.1"/>
    <property type="gene ID" value="OMERI06G10610"/>
</dbReference>
<reference evidence="2" key="1">
    <citation type="submission" date="2015-04" db="UniProtKB">
        <authorList>
            <consortium name="EnsemblPlants"/>
        </authorList>
    </citation>
    <scope>IDENTIFICATION</scope>
</reference>
<dbReference type="HOGENOM" id="CLU_2296203_0_0_1"/>
<feature type="region of interest" description="Disordered" evidence="1">
    <location>
        <begin position="77"/>
        <end position="101"/>
    </location>
</feature>
<reference evidence="2" key="2">
    <citation type="submission" date="2018-05" db="EMBL/GenBank/DDBJ databases">
        <title>OmerRS3 (Oryza meridionalis Reference Sequence Version 3).</title>
        <authorList>
            <person name="Zhang J."/>
            <person name="Kudrna D."/>
            <person name="Lee S."/>
            <person name="Talag J."/>
            <person name="Welchert J."/>
            <person name="Wing R.A."/>
        </authorList>
    </citation>
    <scope>NUCLEOTIDE SEQUENCE [LARGE SCALE GENOMIC DNA]</scope>
    <source>
        <strain evidence="2">cv. OR44</strain>
    </source>
</reference>
<feature type="region of interest" description="Disordered" evidence="1">
    <location>
        <begin position="1"/>
        <end position="22"/>
    </location>
</feature>
<accession>A0A0E0DZR2</accession>
<protein>
    <submittedName>
        <fullName evidence="2">Uncharacterized protein</fullName>
    </submittedName>
</protein>
<evidence type="ECO:0000313" key="2">
    <source>
        <dbReference type="EnsemblPlants" id="OMERI06G10610.1"/>
    </source>
</evidence>
<evidence type="ECO:0000313" key="3">
    <source>
        <dbReference type="Proteomes" id="UP000008021"/>
    </source>
</evidence>
<evidence type="ECO:0000256" key="1">
    <source>
        <dbReference type="SAM" id="MobiDB-lite"/>
    </source>
</evidence>
<dbReference type="Gramene" id="OMERI06G10610.1">
    <property type="protein sequence ID" value="OMERI06G10610.1"/>
    <property type="gene ID" value="OMERI06G10610"/>
</dbReference>
<feature type="compositionally biased region" description="Polar residues" evidence="1">
    <location>
        <begin position="77"/>
        <end position="95"/>
    </location>
</feature>
<keyword evidence="3" id="KW-1185">Reference proteome</keyword>
<organism evidence="2">
    <name type="scientific">Oryza meridionalis</name>
    <dbReference type="NCBI Taxonomy" id="40149"/>
    <lineage>
        <taxon>Eukaryota</taxon>
        <taxon>Viridiplantae</taxon>
        <taxon>Streptophyta</taxon>
        <taxon>Embryophyta</taxon>
        <taxon>Tracheophyta</taxon>
        <taxon>Spermatophyta</taxon>
        <taxon>Magnoliopsida</taxon>
        <taxon>Liliopsida</taxon>
        <taxon>Poales</taxon>
        <taxon>Poaceae</taxon>
        <taxon>BOP clade</taxon>
        <taxon>Oryzoideae</taxon>
        <taxon>Oryzeae</taxon>
        <taxon>Oryzinae</taxon>
        <taxon>Oryza</taxon>
    </lineage>
</organism>
<name>A0A0E0DZR2_9ORYZ</name>
<dbReference type="AlphaFoldDB" id="A0A0E0DZR2"/>
<dbReference type="Proteomes" id="UP000008021">
    <property type="component" value="Chromosome 6"/>
</dbReference>